<gene>
    <name evidence="1" type="ORF">PTT_12121</name>
</gene>
<protein>
    <submittedName>
        <fullName evidence="1">Uncharacterized protein</fullName>
    </submittedName>
</protein>
<accession>E3RT18</accession>
<reference evidence="1 2" key="1">
    <citation type="journal article" date="2010" name="Genome Biol.">
        <title>A first genome assembly of the barley fungal pathogen Pyrenophora teres f. teres.</title>
        <authorList>
            <person name="Ellwood S.R."/>
            <person name="Liu Z."/>
            <person name="Syme R.A."/>
            <person name="Lai Z."/>
            <person name="Hane J.K."/>
            <person name="Keiper F."/>
            <person name="Moffat C.S."/>
            <person name="Oliver R.P."/>
            <person name="Friesen T.L."/>
        </authorList>
    </citation>
    <scope>NUCLEOTIDE SEQUENCE [LARGE SCALE GENOMIC DNA]</scope>
    <source>
        <strain evidence="1 2">0-1</strain>
    </source>
</reference>
<dbReference type="KEGG" id="pte:PTT_12121"/>
<name>E3RT18_PYRTT</name>
<proteinExistence type="predicted"/>
<keyword evidence="2" id="KW-1185">Reference proteome</keyword>
<organism evidence="2">
    <name type="scientific">Pyrenophora teres f. teres (strain 0-1)</name>
    <name type="common">Barley net blotch fungus</name>
    <name type="synonym">Drechslera teres f. teres</name>
    <dbReference type="NCBI Taxonomy" id="861557"/>
    <lineage>
        <taxon>Eukaryota</taxon>
        <taxon>Fungi</taxon>
        <taxon>Dikarya</taxon>
        <taxon>Ascomycota</taxon>
        <taxon>Pezizomycotina</taxon>
        <taxon>Dothideomycetes</taxon>
        <taxon>Pleosporomycetidae</taxon>
        <taxon>Pleosporales</taxon>
        <taxon>Pleosporineae</taxon>
        <taxon>Pleosporaceae</taxon>
        <taxon>Pyrenophora</taxon>
    </lineage>
</organism>
<dbReference type="AlphaFoldDB" id="E3RT18"/>
<dbReference type="Proteomes" id="UP000001067">
    <property type="component" value="Unassembled WGS sequence"/>
</dbReference>
<evidence type="ECO:0000313" key="2">
    <source>
        <dbReference type="Proteomes" id="UP000001067"/>
    </source>
</evidence>
<sequence>MSDTGISHTLVCEQMDEVTQSSLINICISDEILREIDITVEPSPDGRININIARRQQRIPDHQSDSLSMDYYSSPEVYINRPAITAWAVDVATHTADLDLIEHIEQMYEYYTAQSYEYEISSSEGAENSSSDEQLDPCATCGLSLGQCDNRCRCSLPFVSPLTTPLLGPMGTPEISPLSSPRLINAGT</sequence>
<dbReference type="OrthoDB" id="10597043at2759"/>
<dbReference type="EMBL" id="GL534935">
    <property type="protein sequence ID" value="EFQ91123.1"/>
    <property type="molecule type" value="Genomic_DNA"/>
</dbReference>
<evidence type="ECO:0000313" key="1">
    <source>
        <dbReference type="EMBL" id="EFQ91123.1"/>
    </source>
</evidence>
<dbReference type="HOGENOM" id="CLU_1441736_0_0_1"/>